<keyword evidence="3" id="KW-1185">Reference proteome</keyword>
<evidence type="ECO:0000313" key="3">
    <source>
        <dbReference type="Proteomes" id="UP001050975"/>
    </source>
</evidence>
<feature type="domain" description="DUF4114" evidence="1">
    <location>
        <begin position="17"/>
        <end position="45"/>
    </location>
</feature>
<proteinExistence type="predicted"/>
<reference evidence="2" key="1">
    <citation type="submission" date="2019-10" db="EMBL/GenBank/DDBJ databases">
        <title>Draft genome sequece of Microseira wollei NIES-4236.</title>
        <authorList>
            <person name="Yamaguchi H."/>
            <person name="Suzuki S."/>
            <person name="Kawachi M."/>
        </authorList>
    </citation>
    <scope>NUCLEOTIDE SEQUENCE</scope>
    <source>
        <strain evidence="2">NIES-4236</strain>
    </source>
</reference>
<sequence>MTRSLDCKSLMSLGINKTAFAWEDIPADSTWSDRDYNDLIFQIKGATGAVALLSNHINPTRDWRSTSVGQSINSHIDSQYPPQPGAALVNDTGSSANDRITTALASPATN</sequence>
<name>A0AAV3XTZ8_9CYAN</name>
<gene>
    <name evidence="2" type="ORF">MiSe_92840</name>
</gene>
<dbReference type="AlphaFoldDB" id="A0AAV3XTZ8"/>
<organism evidence="2 3">
    <name type="scientific">Microseira wollei NIES-4236</name>
    <dbReference type="NCBI Taxonomy" id="2530354"/>
    <lineage>
        <taxon>Bacteria</taxon>
        <taxon>Bacillati</taxon>
        <taxon>Cyanobacteriota</taxon>
        <taxon>Cyanophyceae</taxon>
        <taxon>Oscillatoriophycideae</taxon>
        <taxon>Aerosakkonematales</taxon>
        <taxon>Aerosakkonemataceae</taxon>
        <taxon>Microseira</taxon>
    </lineage>
</organism>
<evidence type="ECO:0000259" key="1">
    <source>
        <dbReference type="Pfam" id="PF13448"/>
    </source>
</evidence>
<accession>A0AAV3XTZ8</accession>
<comment type="caution">
    <text evidence="2">The sequence shown here is derived from an EMBL/GenBank/DDBJ whole genome shotgun (WGS) entry which is preliminary data.</text>
</comment>
<dbReference type="Pfam" id="PF13448">
    <property type="entry name" value="DUF4114"/>
    <property type="match status" value="1"/>
</dbReference>
<dbReference type="InterPro" id="IPR025193">
    <property type="entry name" value="DUF4114"/>
</dbReference>
<protein>
    <recommendedName>
        <fullName evidence="1">DUF4114 domain-containing protein</fullName>
    </recommendedName>
</protein>
<evidence type="ECO:0000313" key="2">
    <source>
        <dbReference type="EMBL" id="GET44455.1"/>
    </source>
</evidence>
<dbReference type="EMBL" id="BLAY01000360">
    <property type="protein sequence ID" value="GET44455.1"/>
    <property type="molecule type" value="Genomic_DNA"/>
</dbReference>
<dbReference type="Proteomes" id="UP001050975">
    <property type="component" value="Unassembled WGS sequence"/>
</dbReference>